<comment type="caution">
    <text evidence="2">The sequence shown here is derived from an EMBL/GenBank/DDBJ whole genome shotgun (WGS) entry which is preliminary data.</text>
</comment>
<protein>
    <submittedName>
        <fullName evidence="2">Uncharacterized protein</fullName>
    </submittedName>
</protein>
<dbReference type="RefSeq" id="WP_160920415.1">
    <property type="nucleotide sequence ID" value="NZ_WMEY01000005.1"/>
</dbReference>
<evidence type="ECO:0000256" key="1">
    <source>
        <dbReference type="SAM" id="Phobius"/>
    </source>
</evidence>
<proteinExistence type="predicted"/>
<keyword evidence="1" id="KW-0812">Transmembrane</keyword>
<evidence type="ECO:0000313" key="3">
    <source>
        <dbReference type="Proteomes" id="UP000447833"/>
    </source>
</evidence>
<accession>A0A845F2Y4</accession>
<reference evidence="2 3" key="1">
    <citation type="submission" date="2019-11" db="EMBL/GenBank/DDBJ databases">
        <title>Genome sequences of 17 halophilic strains isolated from different environments.</title>
        <authorList>
            <person name="Furrow R.E."/>
        </authorList>
    </citation>
    <scope>NUCLEOTIDE SEQUENCE [LARGE SCALE GENOMIC DNA]</scope>
    <source>
        <strain evidence="2 3">22506_14_FS</strain>
    </source>
</reference>
<organism evidence="2 3">
    <name type="scientific">Guptibacillus hwajinpoensis</name>
    <dbReference type="NCBI Taxonomy" id="208199"/>
    <lineage>
        <taxon>Bacteria</taxon>
        <taxon>Bacillati</taxon>
        <taxon>Bacillota</taxon>
        <taxon>Bacilli</taxon>
        <taxon>Bacillales</taxon>
        <taxon>Guptibacillaceae</taxon>
        <taxon>Guptibacillus</taxon>
    </lineage>
</organism>
<dbReference type="AlphaFoldDB" id="A0A845F2Y4"/>
<feature type="transmembrane region" description="Helical" evidence="1">
    <location>
        <begin position="36"/>
        <end position="54"/>
    </location>
</feature>
<dbReference type="Proteomes" id="UP000447833">
    <property type="component" value="Unassembled WGS sequence"/>
</dbReference>
<feature type="transmembrane region" description="Helical" evidence="1">
    <location>
        <begin position="7"/>
        <end position="30"/>
    </location>
</feature>
<evidence type="ECO:0000313" key="2">
    <source>
        <dbReference type="EMBL" id="MYL65035.1"/>
    </source>
</evidence>
<sequence>MKKNGFYNVVAMVSSFFLFCTGLISLFGWMVLFSTTLSAIFAVTGFFGVLTNSWQLKKYMKQSRLYNS</sequence>
<gene>
    <name evidence="2" type="ORF">GLW07_16880</name>
</gene>
<dbReference type="EMBL" id="WMEY01000005">
    <property type="protein sequence ID" value="MYL65035.1"/>
    <property type="molecule type" value="Genomic_DNA"/>
</dbReference>
<keyword evidence="1" id="KW-0472">Membrane</keyword>
<name>A0A845F2Y4_9BACL</name>
<keyword evidence="1" id="KW-1133">Transmembrane helix</keyword>